<dbReference type="EMBL" id="CP051142">
    <property type="protein sequence ID" value="QIX00624.1"/>
    <property type="molecule type" value="Genomic_DNA"/>
</dbReference>
<feature type="region of interest" description="Disordered" evidence="1">
    <location>
        <begin position="13"/>
        <end position="184"/>
    </location>
</feature>
<feature type="domain" description="Rad26-like helical repeats" evidence="2">
    <location>
        <begin position="309"/>
        <end position="532"/>
    </location>
</feature>
<feature type="compositionally biased region" description="Basic and acidic residues" evidence="1">
    <location>
        <begin position="59"/>
        <end position="99"/>
    </location>
</feature>
<evidence type="ECO:0000256" key="1">
    <source>
        <dbReference type="SAM" id="MobiDB-lite"/>
    </source>
</evidence>
<feature type="domain" description="Rad26-like C-terminal" evidence="3">
    <location>
        <begin position="539"/>
        <end position="602"/>
    </location>
</feature>
<evidence type="ECO:0008006" key="6">
    <source>
        <dbReference type="Google" id="ProtNLM"/>
    </source>
</evidence>
<accession>A0A6H0Y0U2</accession>
<protein>
    <recommendedName>
        <fullName evidence="6">DNA repair protein Rad26</fullName>
    </recommendedName>
</protein>
<evidence type="ECO:0000259" key="2">
    <source>
        <dbReference type="Pfam" id="PF12331"/>
    </source>
</evidence>
<dbReference type="Pfam" id="PF21046">
    <property type="entry name" value="Rad26-like_C"/>
    <property type="match status" value="1"/>
</dbReference>
<dbReference type="InterPro" id="IPR022093">
    <property type="entry name" value="Rad26-like_helical"/>
</dbReference>
<dbReference type="Proteomes" id="UP000503462">
    <property type="component" value="Chromosome 4"/>
</dbReference>
<gene>
    <name evidence="4" type="ORF">AMS68_006141</name>
</gene>
<dbReference type="Pfam" id="PF12331">
    <property type="entry name" value="Rad26-like_helical_rpts"/>
    <property type="match status" value="1"/>
</dbReference>
<proteinExistence type="predicted"/>
<evidence type="ECO:0000313" key="5">
    <source>
        <dbReference type="Proteomes" id="UP000503462"/>
    </source>
</evidence>
<reference evidence="4 5" key="1">
    <citation type="journal article" date="2016" name="Sci. Rep.">
        <title>Peltaster fructicola genome reveals evolution from an invasive phytopathogen to an ectophytic parasite.</title>
        <authorList>
            <person name="Xu C."/>
            <person name="Chen H."/>
            <person name="Gleason M.L."/>
            <person name="Xu J.R."/>
            <person name="Liu H."/>
            <person name="Zhang R."/>
            <person name="Sun G."/>
        </authorList>
    </citation>
    <scope>NUCLEOTIDE SEQUENCE [LARGE SCALE GENOMIC DNA]</scope>
    <source>
        <strain evidence="4 5">LNHT1506</strain>
    </source>
</reference>
<evidence type="ECO:0000259" key="3">
    <source>
        <dbReference type="Pfam" id="PF21046"/>
    </source>
</evidence>
<sequence length="637" mass="71711">MSSPLELQRLKLRLQKHEEQNKKRGGLWRQRLERSPSSVPMQTEKREHDRKILTMQKGFAEEAAKHRGELEAGRKEREKMQTDNRFLQHDLAQEAERAKRLNGAGKSRTIAERDTPRKIRKAGLGDGFNDDEVQMFSPIRSRGRDSTPRAGAKRKRSAQDSPIASLSFAKPAPLPRDESTDSAQTMPATLVSPSLATSQNEDTRFIQCLLVYQPFGQSAGALELLCQHHLPANIHRPLSSVLMEALSTSRQTTDSIPLQTVRVLSSLWQRCLDQQHLAPLTLLVDLILFALRHEVPSRYNKLAQDVVPLCLRALELVTMPIVRAHLKGPSALAETLREPSSEQIDADQLTALLEQMCQACSISSELISNFWRMMDFTSSMLLLHKALPYHRVMTGLRILYTSALENSFGAISQNLTDQAQQEKDTVFRLTFAFFDIPSVPADEPPYDEQEIAEFRIMVLEVLNKLCEFNHGSILLATHTHFIGRLVRFVDEQVRKLYSVPPSQHKGELVKPDDHDLVVKTINMSMRILHYLLTTHGDTIDLSEKFSVVVGGYHKFLIGMTRLAFIEQPTVFEDGIEEEVIDAAHSILDAFLTPEDGEAVAQALETPQGSKSVGAVKQRSFTMDEDTMDTDTLPADPD</sequence>
<dbReference type="InterPro" id="IPR048379">
    <property type="entry name" value="Rad26-like_C"/>
</dbReference>
<dbReference type="AlphaFoldDB" id="A0A6H0Y0U2"/>
<keyword evidence="5" id="KW-1185">Reference proteome</keyword>
<dbReference type="OrthoDB" id="5245063at2759"/>
<organism evidence="4 5">
    <name type="scientific">Peltaster fructicola</name>
    <dbReference type="NCBI Taxonomy" id="286661"/>
    <lineage>
        <taxon>Eukaryota</taxon>
        <taxon>Fungi</taxon>
        <taxon>Dikarya</taxon>
        <taxon>Ascomycota</taxon>
        <taxon>Pezizomycotina</taxon>
        <taxon>Dothideomycetes</taxon>
        <taxon>Dothideomycetes incertae sedis</taxon>
        <taxon>Peltaster</taxon>
    </lineage>
</organism>
<name>A0A6H0Y0U2_9PEZI</name>
<feature type="compositionally biased region" description="Basic and acidic residues" evidence="1">
    <location>
        <begin position="43"/>
        <end position="52"/>
    </location>
</feature>
<feature type="region of interest" description="Disordered" evidence="1">
    <location>
        <begin position="605"/>
        <end position="637"/>
    </location>
</feature>
<evidence type="ECO:0000313" key="4">
    <source>
        <dbReference type="EMBL" id="QIX00624.1"/>
    </source>
</evidence>